<sequence>MGFDTKIEFESYAKEHPIAPNFSKVLQSSSQIYSTFFHDINLKGAPFHGNAGRNPVILTNFNAASNNEVSSIPTHKFGNYTTLYEYFQCEHLRLVPYSIYQFTEFINKNPKTILSRIQRIDMSIF</sequence>
<dbReference type="RefSeq" id="WP_065487082.1">
    <property type="nucleotide sequence ID" value="NZ_CP015356.1"/>
</dbReference>
<geneLocation type="plasmid" evidence="1 2">
    <name>p101287</name>
</geneLocation>
<dbReference type="EMBL" id="CP015356">
    <property type="protein sequence ID" value="ANS52379.1"/>
    <property type="molecule type" value="Genomic_DNA"/>
</dbReference>
<protein>
    <submittedName>
        <fullName evidence="1">Uncharacterized protein</fullName>
    </submittedName>
</protein>
<dbReference type="Proteomes" id="UP000092743">
    <property type="component" value="Plasmid p101287"/>
</dbReference>
<dbReference type="AlphaFoldDB" id="A0A9W3X4L9"/>
<reference evidence="1 2" key="1">
    <citation type="submission" date="2016-04" db="EMBL/GenBank/DDBJ databases">
        <title>High quality genome of the nematocidal Bacillus thuringiensis MYBT18246.</title>
        <authorList>
            <person name="Hollensteiner J."/>
            <person name="Poehlein A."/>
            <person name="Sproeer C."/>
            <person name="Bunk B."/>
            <person name="Rosenstiel P."/>
            <person name="Schulenburg H."/>
            <person name="Liesegang H."/>
        </authorList>
    </citation>
    <scope>NUCLEOTIDE SEQUENCE [LARGE SCALE GENOMIC DNA]</scope>
    <source>
        <strain evidence="1 2">MYBT18246</strain>
        <plasmid evidence="1 2">p101287</plasmid>
    </source>
</reference>
<keyword evidence="1" id="KW-0614">Plasmid</keyword>
<gene>
    <name evidence="1" type="ORF">BT246_70890</name>
</gene>
<organism evidence="1 2">
    <name type="scientific">Bacillus thuringiensis</name>
    <dbReference type="NCBI Taxonomy" id="1428"/>
    <lineage>
        <taxon>Bacteria</taxon>
        <taxon>Bacillati</taxon>
        <taxon>Bacillota</taxon>
        <taxon>Bacilli</taxon>
        <taxon>Bacillales</taxon>
        <taxon>Bacillaceae</taxon>
        <taxon>Bacillus</taxon>
        <taxon>Bacillus cereus group</taxon>
    </lineage>
</organism>
<evidence type="ECO:0000313" key="1">
    <source>
        <dbReference type="EMBL" id="ANS52379.1"/>
    </source>
</evidence>
<name>A0A9W3X4L9_BACTU</name>
<proteinExistence type="predicted"/>
<accession>A0A9W3X4L9</accession>
<evidence type="ECO:0000313" key="2">
    <source>
        <dbReference type="Proteomes" id="UP000092743"/>
    </source>
</evidence>